<keyword evidence="3" id="KW-1133">Transmembrane helix</keyword>
<keyword evidence="8" id="KW-1185">Reference proteome</keyword>
<keyword evidence="4" id="KW-0496">Mitochondrion</keyword>
<comment type="caution">
    <text evidence="7">The sequence shown here is derived from an EMBL/GenBank/DDBJ whole genome shotgun (WGS) entry which is preliminary data.</text>
</comment>
<accession>A0ABR4NJP5</accession>
<evidence type="ECO:0000256" key="6">
    <source>
        <dbReference type="SAM" id="MobiDB-lite"/>
    </source>
</evidence>
<proteinExistence type="predicted"/>
<dbReference type="Proteomes" id="UP001527925">
    <property type="component" value="Unassembled WGS sequence"/>
</dbReference>
<sequence>MSFVGEQLRATLDCIDGAFRIRTPDTQTLQVLFAADGAPAGPQPGASAAAAEAAGDARAGDTQALWDALTSPLFDRLAAAPASSTAAALARAAATAPAPDARPALGAAAAHGVSLSLRARTLRANVGDIRRLLAGAAPSAHTLAALAAGVPAARHELGHLVLLCKALAAIRALALNEILGDVQPFTREIAYWEVREASQRSAAMYVLQMLPDRLDRIVCAALLGALTWTGIVRILPASLVRLLERSLPAALPAPDPDLDAAAVAAAASTESLASDASHDGSVTPTASSLGTFGQLGASLGASLGSLPQLGLGLGLALKLRPMSILDAARAEMAFKRGRLMHAQLWQAQCLGLLARSNAESVFRPVTDIVFADPPPPAANATAAAAAAAPGSASAFNLREASRKIGRLFRPVQPVGRHRHHHARRGQPLQDQPARRSWFGDSAAAVAAESQPPVEPPPSALMAETKEILRNNIANEIASIGAVVNSLSRMSLEIGSIDSIQPLAIEPPTPGARTSSVSDLYAQVQALAASLQKMSTQSDEIVARYGRPSFALRAWVPATIAVVMVVVVSRMATPQEIVELAYNAGSQVVETARDFVRNWILRPLENMLKTIRHDEARLALLGTESLSSDLDSLERMVVDFARDHSAVGADALKTLGDRARLGDLTVVLQRYEAEIKKPIRGVVTGELIRSLLIQIQKAKVDGELAISALDKLLKSNELNFAFLAVMPALAVTYTAVGWAARALAPRPVADSELVHAMKSSLRDIERIFNRMDLGPHGASQESILVGLLLCEIAGLRASAAALPELAADKPRLAQDIRDLENIAVFRIERTAAAGIAVLERMWRTHAIFGH</sequence>
<reference evidence="7 8" key="1">
    <citation type="submission" date="2023-09" db="EMBL/GenBank/DDBJ databases">
        <title>Pangenome analysis of Batrachochytrium dendrobatidis and related Chytrids.</title>
        <authorList>
            <person name="Yacoub M.N."/>
            <person name="Stajich J.E."/>
            <person name="James T.Y."/>
        </authorList>
    </citation>
    <scope>NUCLEOTIDE SEQUENCE [LARGE SCALE GENOMIC DNA]</scope>
    <source>
        <strain evidence="7 8">JEL0888</strain>
    </source>
</reference>
<evidence type="ECO:0000256" key="1">
    <source>
        <dbReference type="ARBA" id="ARBA00004225"/>
    </source>
</evidence>
<evidence type="ECO:0000313" key="8">
    <source>
        <dbReference type="Proteomes" id="UP001527925"/>
    </source>
</evidence>
<protein>
    <submittedName>
        <fullName evidence="7">Nuclear control of ATPase protein 2</fullName>
    </submittedName>
</protein>
<keyword evidence="2" id="KW-0812">Transmembrane</keyword>
<dbReference type="EMBL" id="JADGIZ020000002">
    <property type="protein sequence ID" value="KAL2919695.1"/>
    <property type="molecule type" value="Genomic_DNA"/>
</dbReference>
<gene>
    <name evidence="7" type="primary">NCA2</name>
    <name evidence="7" type="ORF">HK105_200609</name>
</gene>
<dbReference type="PANTHER" id="PTHR28234:SF1">
    <property type="entry name" value="NUCLEAR CONTROL OF ATPASE PROTEIN 2"/>
    <property type="match status" value="1"/>
</dbReference>
<dbReference type="Pfam" id="PF08637">
    <property type="entry name" value="NCA2"/>
    <property type="match status" value="1"/>
</dbReference>
<dbReference type="InterPro" id="IPR013946">
    <property type="entry name" value="NCA2-like"/>
</dbReference>
<evidence type="ECO:0000256" key="5">
    <source>
        <dbReference type="ARBA" id="ARBA00023136"/>
    </source>
</evidence>
<keyword evidence="5" id="KW-0472">Membrane</keyword>
<evidence type="ECO:0000313" key="7">
    <source>
        <dbReference type="EMBL" id="KAL2919695.1"/>
    </source>
</evidence>
<organism evidence="7 8">
    <name type="scientific">Polyrhizophydium stewartii</name>
    <dbReference type="NCBI Taxonomy" id="2732419"/>
    <lineage>
        <taxon>Eukaryota</taxon>
        <taxon>Fungi</taxon>
        <taxon>Fungi incertae sedis</taxon>
        <taxon>Chytridiomycota</taxon>
        <taxon>Chytridiomycota incertae sedis</taxon>
        <taxon>Chytridiomycetes</taxon>
        <taxon>Rhizophydiales</taxon>
        <taxon>Rhizophydiales incertae sedis</taxon>
        <taxon>Polyrhizophydium</taxon>
    </lineage>
</organism>
<dbReference type="PANTHER" id="PTHR28234">
    <property type="entry name" value="NUCLEAR CONTROL OF ATPASE PROTEIN 2"/>
    <property type="match status" value="1"/>
</dbReference>
<comment type="subcellular location">
    <subcellularLocation>
        <location evidence="1">Mitochondrion membrane</location>
        <topology evidence="1">Multi-pass membrane protein</topology>
    </subcellularLocation>
</comment>
<feature type="compositionally biased region" description="Basic residues" evidence="6">
    <location>
        <begin position="415"/>
        <end position="424"/>
    </location>
</feature>
<evidence type="ECO:0000256" key="4">
    <source>
        <dbReference type="ARBA" id="ARBA00023128"/>
    </source>
</evidence>
<evidence type="ECO:0000256" key="2">
    <source>
        <dbReference type="ARBA" id="ARBA00022692"/>
    </source>
</evidence>
<evidence type="ECO:0000256" key="3">
    <source>
        <dbReference type="ARBA" id="ARBA00022989"/>
    </source>
</evidence>
<name>A0ABR4NJP5_9FUNG</name>
<feature type="region of interest" description="Disordered" evidence="6">
    <location>
        <begin position="413"/>
        <end position="434"/>
    </location>
</feature>